<name>A0A6J7KTD3_9ZZZZ</name>
<proteinExistence type="predicted"/>
<protein>
    <submittedName>
        <fullName evidence="2">Unannotated protein</fullName>
    </submittedName>
</protein>
<gene>
    <name evidence="2" type="ORF">UFOPK3773_01794</name>
</gene>
<dbReference type="EMBL" id="CAFBNF010000242">
    <property type="protein sequence ID" value="CAB4957659.1"/>
    <property type="molecule type" value="Genomic_DNA"/>
</dbReference>
<feature type="compositionally biased region" description="Low complexity" evidence="1">
    <location>
        <begin position="60"/>
        <end position="80"/>
    </location>
</feature>
<feature type="region of interest" description="Disordered" evidence="1">
    <location>
        <begin position="1"/>
        <end position="80"/>
    </location>
</feature>
<evidence type="ECO:0000313" key="2">
    <source>
        <dbReference type="EMBL" id="CAB4957659.1"/>
    </source>
</evidence>
<accession>A0A6J7KTD3</accession>
<sequence>MSAATCRKPSLRARRDHCTSSPYPGEKRSSKSPTTDSAARRRYMRCPTAVGSSGCHGVNSRMRTAAASSRPSPSISGFPRPGIGTVRMPAFDPNADAEATSVDDSAASRRPSNQPGVTRTSELHTMTSASPAAANARLHVPTKPWFTLSRTVIRLRCDAEMRSPHASRSVSPGCASSTSRIGMSAGVVDSRLSRSRRTQSKAPNVGTTITVSAAGSGGICSSPRLDTDAPFVSQRLSTLAAGRRPTTTSIRRGPAADNVTGRTSHLPLIGVDIAVFAEYYAFL</sequence>
<evidence type="ECO:0000256" key="1">
    <source>
        <dbReference type="SAM" id="MobiDB-lite"/>
    </source>
</evidence>
<organism evidence="2">
    <name type="scientific">freshwater metagenome</name>
    <dbReference type="NCBI Taxonomy" id="449393"/>
    <lineage>
        <taxon>unclassified sequences</taxon>
        <taxon>metagenomes</taxon>
        <taxon>ecological metagenomes</taxon>
    </lineage>
</organism>
<feature type="compositionally biased region" description="Polar residues" evidence="1">
    <location>
        <begin position="110"/>
        <end position="124"/>
    </location>
</feature>
<dbReference type="AlphaFoldDB" id="A0A6J7KTD3"/>
<feature type="region of interest" description="Disordered" evidence="1">
    <location>
        <begin position="95"/>
        <end position="124"/>
    </location>
</feature>
<reference evidence="2" key="1">
    <citation type="submission" date="2020-05" db="EMBL/GenBank/DDBJ databases">
        <authorList>
            <person name="Chiriac C."/>
            <person name="Salcher M."/>
            <person name="Ghai R."/>
            <person name="Kavagutti S V."/>
        </authorList>
    </citation>
    <scope>NUCLEOTIDE SEQUENCE</scope>
</reference>